<dbReference type="GO" id="GO:0016787">
    <property type="term" value="F:hydrolase activity"/>
    <property type="evidence" value="ECO:0007669"/>
    <property type="project" value="UniProtKB-KW"/>
</dbReference>
<dbReference type="AlphaFoldDB" id="A0A380MX34"/>
<sequence length="276" mass="30862">MKKAEFWQHPDGHNIHYNWLPTSSARANLILVHGIGEHIGRYCNDIPHFHDLRLNVLSYDQYGHGQTSGTRGGLDCDNRLDKDLEWIINKSNDLFPSELPKIIFGHSMGGAVVANRLAHSTQGLNAAILSSPALKPHGGKLSRWLAFGMAKLAPDLIVKHKLSMKVSHLPSVNQQLKNDPLCHKKISARLGKFIFTCGDNAKAASADWSIPTLLLYAGSDYLVDPKGSQYFAQQISPKILQAKCFQNYYHEIFHEQNTKPVYEALSDWLDSILGKN</sequence>
<name>A0A380MX34_9GAMM</name>
<evidence type="ECO:0000259" key="1">
    <source>
        <dbReference type="Pfam" id="PF12146"/>
    </source>
</evidence>
<dbReference type="RefSeq" id="WP_072575738.1">
    <property type="nucleotide sequence ID" value="NZ_LWHB01000023.1"/>
</dbReference>
<dbReference type="EC" id="3.1.1.-" evidence="2"/>
<dbReference type="PANTHER" id="PTHR11614">
    <property type="entry name" value="PHOSPHOLIPASE-RELATED"/>
    <property type="match status" value="1"/>
</dbReference>
<keyword evidence="2" id="KW-0378">Hydrolase</keyword>
<dbReference type="SUPFAM" id="SSF53474">
    <property type="entry name" value="alpha/beta-Hydrolases"/>
    <property type="match status" value="1"/>
</dbReference>
<proteinExistence type="predicted"/>
<dbReference type="EMBL" id="UHIC01000001">
    <property type="protein sequence ID" value="SUO96848.1"/>
    <property type="molecule type" value="Genomic_DNA"/>
</dbReference>
<evidence type="ECO:0000313" key="2">
    <source>
        <dbReference type="EMBL" id="SUO96848.1"/>
    </source>
</evidence>
<keyword evidence="3" id="KW-1185">Reference proteome</keyword>
<dbReference type="InterPro" id="IPR022742">
    <property type="entry name" value="Hydrolase_4"/>
</dbReference>
<feature type="domain" description="Serine aminopeptidase S33" evidence="1">
    <location>
        <begin position="24"/>
        <end position="257"/>
    </location>
</feature>
<protein>
    <submittedName>
        <fullName evidence="2">Phospholipase ytpA</fullName>
        <ecNumber evidence="2">3.1.1.-</ecNumber>
    </submittedName>
</protein>
<reference evidence="2 3" key="1">
    <citation type="submission" date="2018-06" db="EMBL/GenBank/DDBJ databases">
        <authorList>
            <consortium name="Pathogen Informatics"/>
            <person name="Doyle S."/>
        </authorList>
    </citation>
    <scope>NUCLEOTIDE SEQUENCE [LARGE SCALE GENOMIC DNA]</scope>
    <source>
        <strain evidence="2 3">NCTC13337</strain>
    </source>
</reference>
<organism evidence="2 3">
    <name type="scientific">Suttonella ornithocola</name>
    <dbReference type="NCBI Taxonomy" id="279832"/>
    <lineage>
        <taxon>Bacteria</taxon>
        <taxon>Pseudomonadati</taxon>
        <taxon>Pseudomonadota</taxon>
        <taxon>Gammaproteobacteria</taxon>
        <taxon>Cardiobacteriales</taxon>
        <taxon>Cardiobacteriaceae</taxon>
        <taxon>Suttonella</taxon>
    </lineage>
</organism>
<dbReference type="OrthoDB" id="2086224at2"/>
<accession>A0A380MX34</accession>
<dbReference type="Gene3D" id="3.40.50.1820">
    <property type="entry name" value="alpha/beta hydrolase"/>
    <property type="match status" value="1"/>
</dbReference>
<gene>
    <name evidence="2" type="primary">ytpA</name>
    <name evidence="2" type="ORF">NCTC13337_02048</name>
</gene>
<dbReference type="InterPro" id="IPR051044">
    <property type="entry name" value="MAG_DAG_Lipase"/>
</dbReference>
<dbReference type="Proteomes" id="UP000254601">
    <property type="component" value="Unassembled WGS sequence"/>
</dbReference>
<evidence type="ECO:0000313" key="3">
    <source>
        <dbReference type="Proteomes" id="UP000254601"/>
    </source>
</evidence>
<dbReference type="Pfam" id="PF12146">
    <property type="entry name" value="Hydrolase_4"/>
    <property type="match status" value="1"/>
</dbReference>
<dbReference type="InterPro" id="IPR029058">
    <property type="entry name" value="AB_hydrolase_fold"/>
</dbReference>